<evidence type="ECO:0000313" key="4">
    <source>
        <dbReference type="Ensembl" id="ENSCCRP00015006236.1"/>
    </source>
</evidence>
<sequence>MLRSIILISLLISSVCALHWEMQKEDSTGNELEKGSGEIQTEQQPGICKVCKLAMKKLKKQISNGATLVCNSSVSYAFNKNSCETNSLMLILLVTFLQDDVKKKLAMVCDEIDSLKSLCRKFVYKYKDTLVEELSTTDDARTICINIGVCKKWVWS</sequence>
<dbReference type="SUPFAM" id="SSF47862">
    <property type="entry name" value="Saposin"/>
    <property type="match status" value="1"/>
</dbReference>
<evidence type="ECO:0000313" key="5">
    <source>
        <dbReference type="Proteomes" id="UP000694700"/>
    </source>
</evidence>
<reference evidence="4" key="1">
    <citation type="submission" date="2025-08" db="UniProtKB">
        <authorList>
            <consortium name="Ensembl"/>
        </authorList>
    </citation>
    <scope>IDENTIFICATION</scope>
</reference>
<name>A0A8C1YHF4_CYPCA</name>
<dbReference type="InterPro" id="IPR008139">
    <property type="entry name" value="SaposinB_dom"/>
</dbReference>
<gene>
    <name evidence="4" type="primary">LOC109053766</name>
</gene>
<dbReference type="PANTHER" id="PTHR15541">
    <property type="entry name" value="GRANULYSIN RELATED"/>
    <property type="match status" value="1"/>
</dbReference>
<dbReference type="AlphaFoldDB" id="A0A8C1YHF4"/>
<dbReference type="InterPro" id="IPR011001">
    <property type="entry name" value="Saposin-like"/>
</dbReference>
<keyword evidence="1" id="KW-1015">Disulfide bond</keyword>
<evidence type="ECO:0000259" key="3">
    <source>
        <dbReference type="PROSITE" id="PS50015"/>
    </source>
</evidence>
<dbReference type="GO" id="GO:0042742">
    <property type="term" value="P:defense response to bacterium"/>
    <property type="evidence" value="ECO:0007669"/>
    <property type="project" value="InterPro"/>
</dbReference>
<dbReference type="PANTHER" id="PTHR15541:SF2">
    <property type="entry name" value="GRANULYSIN"/>
    <property type="match status" value="1"/>
</dbReference>
<feature type="signal peptide" evidence="2">
    <location>
        <begin position="1"/>
        <end position="17"/>
    </location>
</feature>
<dbReference type="InterPro" id="IPR038847">
    <property type="entry name" value="Granulysin-like"/>
</dbReference>
<evidence type="ECO:0000256" key="1">
    <source>
        <dbReference type="ARBA" id="ARBA00023157"/>
    </source>
</evidence>
<organism evidence="4 5">
    <name type="scientific">Cyprinus carpio</name>
    <name type="common">Common carp</name>
    <dbReference type="NCBI Taxonomy" id="7962"/>
    <lineage>
        <taxon>Eukaryota</taxon>
        <taxon>Metazoa</taxon>
        <taxon>Chordata</taxon>
        <taxon>Craniata</taxon>
        <taxon>Vertebrata</taxon>
        <taxon>Euteleostomi</taxon>
        <taxon>Actinopterygii</taxon>
        <taxon>Neopterygii</taxon>
        <taxon>Teleostei</taxon>
        <taxon>Ostariophysi</taxon>
        <taxon>Cypriniformes</taxon>
        <taxon>Cyprinidae</taxon>
        <taxon>Cyprininae</taxon>
        <taxon>Cyprinus</taxon>
    </lineage>
</organism>
<dbReference type="SMART" id="SM00741">
    <property type="entry name" value="SapB"/>
    <property type="match status" value="1"/>
</dbReference>
<dbReference type="Ensembl" id="ENSCCRT00015006485.1">
    <property type="protein sequence ID" value="ENSCCRP00015006236.1"/>
    <property type="gene ID" value="ENSCCRG00015003213.1"/>
</dbReference>
<keyword evidence="2" id="KW-0732">Signal</keyword>
<feature type="domain" description="Saposin B-type" evidence="3">
    <location>
        <begin position="44"/>
        <end position="154"/>
    </location>
</feature>
<accession>A0A8C1YHF4</accession>
<protein>
    <recommendedName>
        <fullName evidence="3">Saposin B-type domain-containing protein</fullName>
    </recommendedName>
</protein>
<dbReference type="Gene3D" id="1.10.225.10">
    <property type="entry name" value="Saposin-like"/>
    <property type="match status" value="1"/>
</dbReference>
<dbReference type="Proteomes" id="UP000694700">
    <property type="component" value="Unplaced"/>
</dbReference>
<proteinExistence type="predicted"/>
<dbReference type="PROSITE" id="PS50015">
    <property type="entry name" value="SAP_B"/>
    <property type="match status" value="1"/>
</dbReference>
<evidence type="ECO:0000256" key="2">
    <source>
        <dbReference type="SAM" id="SignalP"/>
    </source>
</evidence>
<feature type="chain" id="PRO_5034588361" description="Saposin B-type domain-containing protein" evidence="2">
    <location>
        <begin position="18"/>
        <end position="156"/>
    </location>
</feature>